<evidence type="ECO:0000256" key="1">
    <source>
        <dbReference type="ARBA" id="ARBA00004613"/>
    </source>
</evidence>
<dbReference type="PROSITE" id="PS51677">
    <property type="entry name" value="NODB"/>
    <property type="match status" value="1"/>
</dbReference>
<reference evidence="4" key="1">
    <citation type="submission" date="2006-07" db="EMBL/GenBank/DDBJ databases">
        <title>Complete sequence of Thiomicrospira crunogena XCL-2.</title>
        <authorList>
            <consortium name="US DOE Joint Genome Institute"/>
            <person name="Copeland A."/>
            <person name="Lucas S."/>
            <person name="Lapidus A."/>
            <person name="Barry K."/>
            <person name="Detter J.C."/>
            <person name="Glavina del Rio T."/>
            <person name="Hammon N."/>
            <person name="Israni S."/>
            <person name="Dalin E."/>
            <person name="Tice H."/>
            <person name="Pitluck S."/>
            <person name="Chain P."/>
            <person name="Malfatti S."/>
            <person name="Shin M."/>
            <person name="Vergez L."/>
            <person name="Schmutz J."/>
            <person name="Larimer F."/>
            <person name="Land M."/>
            <person name="Hauser L."/>
            <person name="Kyrpides N."/>
            <person name="Lykidis A."/>
            <person name="Scott K.M."/>
            <person name="Sievert S."/>
            <person name="Kerfeld C."/>
            <person name="Freyermuth S."/>
            <person name="Dobrinski K."/>
            <person name="Boller A."/>
            <person name="Fitzpatrick K."/>
            <person name="Thoma P."/>
            <person name="Moore J."/>
            <person name="Richardson P."/>
        </authorList>
    </citation>
    <scope>NUCLEOTIDE SEQUENCE</scope>
    <source>
        <strain evidence="4">XCL-2</strain>
    </source>
</reference>
<gene>
    <name evidence="4" type="ordered locus">Tcr_0020</name>
</gene>
<dbReference type="AlphaFoldDB" id="Q31JQ6"/>
<sequence length="381" mass="43264">MSAARKLRSIVTSKPILFLSGIVTLVAIISASIFLTSGATPPPKKAVSSQSSVENSDSAVILIYHHFGKDEYPSTNIRLAQLDAQLNYLEQNHFTVWSLSQLVNTLKSRAPIPNKTVVFTIDDAWSSVYTEAFPRFKKRGWPMTIFVNTDAIDKGYQSNMTWEQMREMQQYGAEFANHAKTHQKLVRQPDESHEAWQTRVTQEIKVAQQRLKSELGENTNQTKLLSYPYGEYSEALANLVQKMGYVGIAQNSGAVGYQSDLRALMRFPMSEVYADMDAFKLKVNTHVFPVKKITPFDPVITENPPKLILEFTSPPQRNIQCFNQHGEPLLLDWASETKLEITSDSPLEPPRSRYACTQMMPNGDWRWISHSWVISHTNNMD</sequence>
<dbReference type="Pfam" id="PF01522">
    <property type="entry name" value="Polysacc_deac_1"/>
    <property type="match status" value="1"/>
</dbReference>
<comment type="subcellular location">
    <subcellularLocation>
        <location evidence="1">Secreted</location>
    </subcellularLocation>
</comment>
<dbReference type="PANTHER" id="PTHR34216:SF3">
    <property type="entry name" value="POLY-BETA-1,6-N-ACETYL-D-GLUCOSAMINE N-DEACETYLASE"/>
    <property type="match status" value="1"/>
</dbReference>
<evidence type="ECO:0000313" key="4">
    <source>
        <dbReference type="EMBL" id="ABB40617.1"/>
    </source>
</evidence>
<dbReference type="InterPro" id="IPR011330">
    <property type="entry name" value="Glyco_hydro/deAcase_b/a-brl"/>
</dbReference>
<dbReference type="SUPFAM" id="SSF88713">
    <property type="entry name" value="Glycoside hydrolase/deacetylase"/>
    <property type="match status" value="1"/>
</dbReference>
<dbReference type="GO" id="GO:0005975">
    <property type="term" value="P:carbohydrate metabolic process"/>
    <property type="evidence" value="ECO:0007669"/>
    <property type="project" value="InterPro"/>
</dbReference>
<evidence type="ECO:0000259" key="3">
    <source>
        <dbReference type="PROSITE" id="PS51677"/>
    </source>
</evidence>
<dbReference type="GO" id="GO:0016810">
    <property type="term" value="F:hydrolase activity, acting on carbon-nitrogen (but not peptide) bonds"/>
    <property type="evidence" value="ECO:0007669"/>
    <property type="project" value="InterPro"/>
</dbReference>
<dbReference type="Gene3D" id="3.20.20.370">
    <property type="entry name" value="Glycoside hydrolase/deacetylase"/>
    <property type="match status" value="1"/>
</dbReference>
<dbReference type="InterPro" id="IPR051398">
    <property type="entry name" value="Polysacch_Deacetylase"/>
</dbReference>
<protein>
    <submittedName>
        <fullName evidence="4">Deacetylase</fullName>
    </submittedName>
</protein>
<dbReference type="GO" id="GO:0005576">
    <property type="term" value="C:extracellular region"/>
    <property type="evidence" value="ECO:0007669"/>
    <property type="project" value="UniProtKB-SubCell"/>
</dbReference>
<dbReference type="CDD" id="cd10973">
    <property type="entry name" value="CE4_DAC_u4_5s"/>
    <property type="match status" value="1"/>
</dbReference>
<dbReference type="STRING" id="317025.Tcr_0020"/>
<proteinExistence type="predicted"/>
<dbReference type="OrthoDB" id="9814639at2"/>
<keyword evidence="2" id="KW-0732">Signal</keyword>
<dbReference type="PANTHER" id="PTHR34216">
    <property type="match status" value="1"/>
</dbReference>
<dbReference type="KEGG" id="tcx:Tcr_0020"/>
<name>Q31JQ6_HYDCU</name>
<dbReference type="eggNOG" id="COG0726">
    <property type="taxonomic scope" value="Bacteria"/>
</dbReference>
<accession>Q31JQ6</accession>
<feature type="domain" description="NodB homology" evidence="3">
    <location>
        <begin position="115"/>
        <end position="381"/>
    </location>
</feature>
<dbReference type="EMBL" id="CP000109">
    <property type="protein sequence ID" value="ABB40617.1"/>
    <property type="molecule type" value="Genomic_DNA"/>
</dbReference>
<evidence type="ECO:0000256" key="2">
    <source>
        <dbReference type="ARBA" id="ARBA00022729"/>
    </source>
</evidence>
<dbReference type="InterPro" id="IPR002509">
    <property type="entry name" value="NODB_dom"/>
</dbReference>
<organism evidence="4">
    <name type="scientific">Hydrogenovibrio crunogenus (strain DSM 25203 / XCL-2)</name>
    <name type="common">Thiomicrospira crunogena</name>
    <dbReference type="NCBI Taxonomy" id="317025"/>
    <lineage>
        <taxon>Bacteria</taxon>
        <taxon>Pseudomonadati</taxon>
        <taxon>Pseudomonadota</taxon>
        <taxon>Gammaproteobacteria</taxon>
        <taxon>Thiotrichales</taxon>
        <taxon>Piscirickettsiaceae</taxon>
        <taxon>Hydrogenovibrio</taxon>
    </lineage>
</organism>
<dbReference type="HOGENOM" id="CLU_030024_0_1_6"/>